<dbReference type="InterPro" id="IPR046373">
    <property type="entry name" value="Acyl-CoA_Oxase/DH_mid-dom_sf"/>
</dbReference>
<comment type="cofactor">
    <cofactor evidence="1">
        <name>FAD</name>
        <dbReference type="ChEBI" id="CHEBI:57692"/>
    </cofactor>
</comment>
<evidence type="ECO:0000256" key="5">
    <source>
        <dbReference type="ARBA" id="ARBA00023002"/>
    </source>
</evidence>
<evidence type="ECO:0000256" key="3">
    <source>
        <dbReference type="ARBA" id="ARBA00022630"/>
    </source>
</evidence>
<proteinExistence type="inferred from homology"/>
<dbReference type="PATRIC" id="fig|1397666.3.peg.1461"/>
<dbReference type="GO" id="GO:0003995">
    <property type="term" value="F:acyl-CoA dehydrogenase activity"/>
    <property type="evidence" value="ECO:0007669"/>
    <property type="project" value="TreeGrafter"/>
</dbReference>
<accession>U2XN54</accession>
<dbReference type="Gene3D" id="1.20.140.10">
    <property type="entry name" value="Butyryl-CoA Dehydrogenase, subunit A, domain 3"/>
    <property type="match status" value="1"/>
</dbReference>
<dbReference type="SUPFAM" id="SSF56645">
    <property type="entry name" value="Acyl-CoA dehydrogenase NM domain-like"/>
    <property type="match status" value="1"/>
</dbReference>
<evidence type="ECO:0000313" key="9">
    <source>
        <dbReference type="Proteomes" id="UP000016762"/>
    </source>
</evidence>
<dbReference type="SUPFAM" id="SSF47203">
    <property type="entry name" value="Acyl-CoA dehydrogenase C-terminal domain-like"/>
    <property type="match status" value="1"/>
</dbReference>
<organism evidence="8 9">
    <name type="scientific">Candidatus Micropelagius thuwalensis</name>
    <dbReference type="NCBI Taxonomy" id="1397666"/>
    <lineage>
        <taxon>Bacteria</taxon>
        <taxon>Pseudomonadati</taxon>
        <taxon>Pseudomonadota</taxon>
        <taxon>Alphaproteobacteria</taxon>
        <taxon>PS1 clade</taxon>
        <taxon>Candidatus Micropelagius</taxon>
    </lineage>
</organism>
<evidence type="ECO:0000256" key="1">
    <source>
        <dbReference type="ARBA" id="ARBA00001974"/>
    </source>
</evidence>
<dbReference type="PANTHER" id="PTHR43884:SF20">
    <property type="entry name" value="ACYL-COA DEHYDROGENASE FADE28"/>
    <property type="match status" value="1"/>
</dbReference>
<dbReference type="Gene3D" id="2.40.110.10">
    <property type="entry name" value="Butyryl-CoA Dehydrogenase, subunit A, domain 2"/>
    <property type="match status" value="1"/>
</dbReference>
<sequence length="372" mass="40712">MHFQLSDDQQMLKSLVERFVQDHYADGQRNTYLATPYGFSPENWCLLGELGIIATAFDEADGGIETDIKTLTVIFEALGRGITTEPLIEYAYESGALFAATASPELKSAWIDHLITGEKRLALAHTEQRARDNPLWVEVTATPKDDGFSLTGSKSLVPSGVGVDGYIISSKSVDGTQGEVSLFFVPAETPGLQIVPYRLVDGRVAVKLDFDSIQVPASYKLDGGFQALTEVQQMSDIARCAETLGLMETMFEATLEYLKTRKQFGKPLGSFQALQHRMVEQYVAIDQLRSLIMRLTLLNNDATEELGKMIAGVRAFAAEAGTALGHEAIQLHGGMGVSEEVIVATGHKRLMMLARYPYSAERAMDIYAGARA</sequence>
<dbReference type="InterPro" id="IPR009100">
    <property type="entry name" value="AcylCoA_DH/oxidase_NM_dom_sf"/>
</dbReference>
<protein>
    <recommendedName>
        <fullName evidence="10">Acyl-CoA dehydrogenase</fullName>
    </recommendedName>
</protein>
<keyword evidence="5" id="KW-0560">Oxidoreductase</keyword>
<keyword evidence="9" id="KW-1185">Reference proteome</keyword>
<evidence type="ECO:0000313" key="8">
    <source>
        <dbReference type="EMBL" id="ERL46567.1"/>
    </source>
</evidence>
<evidence type="ECO:0000256" key="4">
    <source>
        <dbReference type="ARBA" id="ARBA00022827"/>
    </source>
</evidence>
<feature type="domain" description="Acyl-CoA dehydrogenase/oxidase N-terminal" evidence="7">
    <location>
        <begin position="6"/>
        <end position="118"/>
    </location>
</feature>
<dbReference type="Proteomes" id="UP000016762">
    <property type="component" value="Unassembled WGS sequence"/>
</dbReference>
<dbReference type="GO" id="GO:0050660">
    <property type="term" value="F:flavin adenine dinucleotide binding"/>
    <property type="evidence" value="ECO:0007669"/>
    <property type="project" value="InterPro"/>
</dbReference>
<dbReference type="InterPro" id="IPR036250">
    <property type="entry name" value="AcylCo_DH-like_C"/>
</dbReference>
<name>U2XN54_9PROT</name>
<dbReference type="InterPro" id="IPR009075">
    <property type="entry name" value="AcylCo_DH/oxidase_C"/>
</dbReference>
<evidence type="ECO:0008006" key="10">
    <source>
        <dbReference type="Google" id="ProtNLM"/>
    </source>
</evidence>
<comment type="similarity">
    <text evidence="2">Belongs to the acyl-CoA dehydrogenase family.</text>
</comment>
<dbReference type="AlphaFoldDB" id="U2XN54"/>
<feature type="domain" description="Acyl-CoA dehydrogenase/oxidase C-terminal" evidence="6">
    <location>
        <begin position="223"/>
        <end position="351"/>
    </location>
</feature>
<evidence type="ECO:0000259" key="7">
    <source>
        <dbReference type="Pfam" id="PF02771"/>
    </source>
</evidence>
<comment type="caution">
    <text evidence="8">The sequence shown here is derived from an EMBL/GenBank/DDBJ whole genome shotgun (WGS) entry which is preliminary data.</text>
</comment>
<dbReference type="STRING" id="1397666.RS24_01570"/>
<reference evidence="8 9" key="1">
    <citation type="journal article" date="2014" name="FEMS Microbiol. Ecol.">
        <title>Genomic differentiation among two strains of the PS1 clade isolated from geographically separated marine habitats.</title>
        <authorList>
            <person name="Jimenez-Infante F."/>
            <person name="Ngugi D.K."/>
            <person name="Alam I."/>
            <person name="Rashid M."/>
            <person name="Baalawi W."/>
            <person name="Kamau A.A."/>
            <person name="Bajic V.B."/>
            <person name="Stingl U."/>
        </authorList>
    </citation>
    <scope>NUCLEOTIDE SEQUENCE [LARGE SCALE GENOMIC DNA]</scope>
    <source>
        <strain evidence="8 9">RS24</strain>
    </source>
</reference>
<evidence type="ECO:0000259" key="6">
    <source>
        <dbReference type="Pfam" id="PF00441"/>
    </source>
</evidence>
<keyword evidence="4" id="KW-0274">FAD</keyword>
<dbReference type="PANTHER" id="PTHR43884">
    <property type="entry name" value="ACYL-COA DEHYDROGENASE"/>
    <property type="match status" value="1"/>
</dbReference>
<dbReference type="CDD" id="cd00567">
    <property type="entry name" value="ACAD"/>
    <property type="match status" value="1"/>
</dbReference>
<dbReference type="InterPro" id="IPR037069">
    <property type="entry name" value="AcylCoA_DH/ox_N_sf"/>
</dbReference>
<dbReference type="Pfam" id="PF00441">
    <property type="entry name" value="Acyl-CoA_dh_1"/>
    <property type="match status" value="1"/>
</dbReference>
<dbReference type="InterPro" id="IPR013786">
    <property type="entry name" value="AcylCoA_DH/ox_N"/>
</dbReference>
<dbReference type="RefSeq" id="WP_021777545.1">
    <property type="nucleotide sequence ID" value="NZ_AWXE01000004.1"/>
</dbReference>
<gene>
    <name evidence="8" type="ORF">RS24_01570</name>
</gene>
<dbReference type="eggNOG" id="COG1960">
    <property type="taxonomic scope" value="Bacteria"/>
</dbReference>
<dbReference type="EMBL" id="AWXE01000004">
    <property type="protein sequence ID" value="ERL46567.1"/>
    <property type="molecule type" value="Genomic_DNA"/>
</dbReference>
<keyword evidence="3" id="KW-0285">Flavoprotein</keyword>
<dbReference type="Pfam" id="PF02771">
    <property type="entry name" value="Acyl-CoA_dh_N"/>
    <property type="match status" value="1"/>
</dbReference>
<evidence type="ECO:0000256" key="2">
    <source>
        <dbReference type="ARBA" id="ARBA00009347"/>
    </source>
</evidence>
<dbReference type="Gene3D" id="1.10.540.10">
    <property type="entry name" value="Acyl-CoA dehydrogenase/oxidase, N-terminal domain"/>
    <property type="match status" value="1"/>
</dbReference>